<dbReference type="Gene3D" id="3.30.559.10">
    <property type="entry name" value="Chloramphenicol acetyltransferase-like domain"/>
    <property type="match status" value="1"/>
</dbReference>
<comment type="caution">
    <text evidence="1">The sequence shown here is derived from an EMBL/GenBank/DDBJ whole genome shotgun (WGS) entry which is preliminary data.</text>
</comment>
<protein>
    <submittedName>
        <fullName evidence="1">Uncharacterized protein</fullName>
    </submittedName>
</protein>
<reference evidence="1 2" key="1">
    <citation type="journal article" date="2019" name="Sci. Rep.">
        <title>A high-quality genome of Eragrostis curvula grass provides insights into Poaceae evolution and supports new strategies to enhance forage quality.</title>
        <authorList>
            <person name="Carballo J."/>
            <person name="Santos B.A.C.M."/>
            <person name="Zappacosta D."/>
            <person name="Garbus I."/>
            <person name="Selva J.P."/>
            <person name="Gallo C.A."/>
            <person name="Diaz A."/>
            <person name="Albertini E."/>
            <person name="Caccamo M."/>
            <person name="Echenique V."/>
        </authorList>
    </citation>
    <scope>NUCLEOTIDE SEQUENCE [LARGE SCALE GENOMIC DNA]</scope>
    <source>
        <strain evidence="2">cv. Victoria</strain>
        <tissue evidence="1">Leaf</tissue>
    </source>
</reference>
<dbReference type="GO" id="GO:0016747">
    <property type="term" value="F:acyltransferase activity, transferring groups other than amino-acyl groups"/>
    <property type="evidence" value="ECO:0007669"/>
    <property type="project" value="UniProtKB-ARBA"/>
</dbReference>
<evidence type="ECO:0000313" key="1">
    <source>
        <dbReference type="EMBL" id="TVU43017.1"/>
    </source>
</evidence>
<proteinExistence type="predicted"/>
<sequence>MPASIKIIEEARIAVPATAALLPEPLRLSALDAQWVTLPLIQRVLVFIDGDDRRAVPPFASVVAALRASLAETFARFPMLAGKIVHLPSPRHAAAHACRNRHTDRPNQRGCNLDV</sequence>
<evidence type="ECO:0000313" key="2">
    <source>
        <dbReference type="Proteomes" id="UP000324897"/>
    </source>
</evidence>
<gene>
    <name evidence="1" type="ORF">EJB05_09447</name>
</gene>
<dbReference type="InterPro" id="IPR023213">
    <property type="entry name" value="CAT-like_dom_sf"/>
</dbReference>
<name>A0A5J9W534_9POAL</name>
<dbReference type="Proteomes" id="UP000324897">
    <property type="component" value="Unassembled WGS sequence"/>
</dbReference>
<accession>A0A5J9W534</accession>
<dbReference type="EMBL" id="RWGY01000005">
    <property type="protein sequence ID" value="TVU43017.1"/>
    <property type="molecule type" value="Genomic_DNA"/>
</dbReference>
<feature type="non-terminal residue" evidence="1">
    <location>
        <position position="1"/>
    </location>
</feature>
<dbReference type="AlphaFoldDB" id="A0A5J9W534"/>
<dbReference type="Gramene" id="TVU43017">
    <property type="protein sequence ID" value="TVU43017"/>
    <property type="gene ID" value="EJB05_09447"/>
</dbReference>
<keyword evidence="2" id="KW-1185">Reference proteome</keyword>
<dbReference type="Pfam" id="PF02458">
    <property type="entry name" value="Transferase"/>
    <property type="match status" value="1"/>
</dbReference>
<dbReference type="OrthoDB" id="689929at2759"/>
<organism evidence="1 2">
    <name type="scientific">Eragrostis curvula</name>
    <name type="common">weeping love grass</name>
    <dbReference type="NCBI Taxonomy" id="38414"/>
    <lineage>
        <taxon>Eukaryota</taxon>
        <taxon>Viridiplantae</taxon>
        <taxon>Streptophyta</taxon>
        <taxon>Embryophyta</taxon>
        <taxon>Tracheophyta</taxon>
        <taxon>Spermatophyta</taxon>
        <taxon>Magnoliopsida</taxon>
        <taxon>Liliopsida</taxon>
        <taxon>Poales</taxon>
        <taxon>Poaceae</taxon>
        <taxon>PACMAD clade</taxon>
        <taxon>Chloridoideae</taxon>
        <taxon>Eragrostideae</taxon>
        <taxon>Eragrostidinae</taxon>
        <taxon>Eragrostis</taxon>
    </lineage>
</organism>